<keyword evidence="1" id="KW-0175">Coiled coil</keyword>
<feature type="compositionally biased region" description="Gly residues" evidence="2">
    <location>
        <begin position="93"/>
        <end position="114"/>
    </location>
</feature>
<dbReference type="InterPro" id="IPR039299">
    <property type="entry name" value="SEOA"/>
</dbReference>
<accession>A0A2P6R0Z1</accession>
<evidence type="ECO:0000259" key="4">
    <source>
        <dbReference type="Pfam" id="PF14577"/>
    </source>
</evidence>
<feature type="domain" description="Sieve element occlusion N-terminal" evidence="3">
    <location>
        <begin position="134"/>
        <end position="434"/>
    </location>
</feature>
<dbReference type="AlphaFoldDB" id="A0A2P6R0Z1"/>
<comment type="caution">
    <text evidence="5">The sequence shown here is derived from an EMBL/GenBank/DDBJ whole genome shotgun (WGS) entry which is preliminary data.</text>
</comment>
<protein>
    <submittedName>
        <fullName evidence="5">Putative sieve element occlusion</fullName>
    </submittedName>
</protein>
<dbReference type="Pfam" id="PF14576">
    <property type="entry name" value="SEO_N"/>
    <property type="match status" value="1"/>
</dbReference>
<dbReference type="GO" id="GO:0010088">
    <property type="term" value="P:phloem development"/>
    <property type="evidence" value="ECO:0007669"/>
    <property type="project" value="InterPro"/>
</dbReference>
<dbReference type="OMA" id="GETIMIC"/>
<dbReference type="PANTHER" id="PTHR33232:SF20">
    <property type="entry name" value="PROTEIN SIEVE ELEMENT OCCLUSION B-LIKE"/>
    <property type="match status" value="1"/>
</dbReference>
<evidence type="ECO:0000256" key="1">
    <source>
        <dbReference type="SAM" id="Coils"/>
    </source>
</evidence>
<keyword evidence="6" id="KW-1185">Reference proteome</keyword>
<feature type="region of interest" description="Disordered" evidence="2">
    <location>
        <begin position="90"/>
        <end position="120"/>
    </location>
</feature>
<feature type="region of interest" description="Disordered" evidence="2">
    <location>
        <begin position="35"/>
        <end position="61"/>
    </location>
</feature>
<name>A0A2P6R0Z1_ROSCH</name>
<dbReference type="Pfam" id="PF14577">
    <property type="entry name" value="SEO_C"/>
    <property type="match status" value="1"/>
</dbReference>
<evidence type="ECO:0000313" key="5">
    <source>
        <dbReference type="EMBL" id="PRQ40114.1"/>
    </source>
</evidence>
<dbReference type="Gramene" id="PRQ40114">
    <property type="protein sequence ID" value="PRQ40114"/>
    <property type="gene ID" value="RchiOBHm_Chr4g0432561"/>
</dbReference>
<evidence type="ECO:0000259" key="3">
    <source>
        <dbReference type="Pfam" id="PF14576"/>
    </source>
</evidence>
<evidence type="ECO:0000256" key="2">
    <source>
        <dbReference type="SAM" id="MobiDB-lite"/>
    </source>
</evidence>
<evidence type="ECO:0000313" key="6">
    <source>
        <dbReference type="Proteomes" id="UP000238479"/>
    </source>
</evidence>
<proteinExistence type="predicted"/>
<dbReference type="PANTHER" id="PTHR33232">
    <property type="entry name" value="PROTEIN SIEVE ELEMENT OCCLUSION B-LIKE"/>
    <property type="match status" value="1"/>
</dbReference>
<reference evidence="5 6" key="1">
    <citation type="journal article" date="2018" name="Nat. Genet.">
        <title>The Rosa genome provides new insights in the design of modern roses.</title>
        <authorList>
            <person name="Bendahmane M."/>
        </authorList>
    </citation>
    <scope>NUCLEOTIDE SEQUENCE [LARGE SCALE GENOMIC DNA]</scope>
    <source>
        <strain evidence="6">cv. Old Blush</strain>
    </source>
</reference>
<dbReference type="EMBL" id="PDCK01000042">
    <property type="protein sequence ID" value="PRQ40114.1"/>
    <property type="molecule type" value="Genomic_DNA"/>
</dbReference>
<gene>
    <name evidence="5" type="ORF">RchiOBHm_Chr4g0432561</name>
</gene>
<feature type="compositionally biased region" description="Polar residues" evidence="2">
    <location>
        <begin position="40"/>
        <end position="61"/>
    </location>
</feature>
<dbReference type="InterPro" id="IPR027944">
    <property type="entry name" value="SEO_C"/>
</dbReference>
<organism evidence="5 6">
    <name type="scientific">Rosa chinensis</name>
    <name type="common">China rose</name>
    <dbReference type="NCBI Taxonomy" id="74649"/>
    <lineage>
        <taxon>Eukaryota</taxon>
        <taxon>Viridiplantae</taxon>
        <taxon>Streptophyta</taxon>
        <taxon>Embryophyta</taxon>
        <taxon>Tracheophyta</taxon>
        <taxon>Spermatophyta</taxon>
        <taxon>Magnoliopsida</taxon>
        <taxon>eudicotyledons</taxon>
        <taxon>Gunneridae</taxon>
        <taxon>Pentapetalae</taxon>
        <taxon>rosids</taxon>
        <taxon>fabids</taxon>
        <taxon>Rosales</taxon>
        <taxon>Rosaceae</taxon>
        <taxon>Rosoideae</taxon>
        <taxon>Rosoideae incertae sedis</taxon>
        <taxon>Rosa</taxon>
    </lineage>
</organism>
<feature type="domain" description="Sieve element occlusion C-terminal" evidence="4">
    <location>
        <begin position="599"/>
        <end position="840"/>
    </location>
</feature>
<feature type="coiled-coil region" evidence="1">
    <location>
        <begin position="393"/>
        <end position="420"/>
    </location>
</feature>
<dbReference type="OrthoDB" id="1854460at2759"/>
<dbReference type="STRING" id="74649.A0A2P6R0Z1"/>
<dbReference type="Proteomes" id="UP000238479">
    <property type="component" value="Chromosome 4"/>
</dbReference>
<dbReference type="InterPro" id="IPR027942">
    <property type="entry name" value="SEO_N"/>
</dbReference>
<sequence length="841" mass="95359">MALQPQTPRVNFQSTLAAPRQDTLAPQSAGLVPQTAGLAPQQTPSLLPQQNPSLVPQQNPSLVPQSTALVPQSAPAPQSALVPQTRAPATVLGRGGDNYPGRGGDNYLGRGGDGYRTTPATQLGRDRRQYSASSDDNTLTNQILMTDRSHERPYDVPLLLVKQVLQTIEAILARVNKPLDIHGTVVPGGLVPATAHVDTLEHEKAIHASLSSLHDSIDVPTSILNEISSEILSKSLTGVDASKTTMDILERVQHYDWDEKVVLALASFAIKDGEFWLVAQLFTTNALAKAVGQLKQMQEILERSGTSLRPKFEAYNNLVRAVLKVTKIIVHLQDLHRDPHLTAEIKATSPTNHIPTAVYWTVRSIVILESQLLGITGSDPEYVTEAWELSSLAHKLENIYNHLEENLNRLYQLIQKFRDEEAFNAIARILESPHIDNSKPLRVLFYKDDQPALYDGYNKKRVDIDVLRRKVVILMISDLDITQENEYLIAHQMYSEKRQFPQRPESQYEIVWVPIVDNWTEAKQLQFEELRNGMEWYTVYHPSVVSPIVVKYIRHQKKWNFVKKPLLVVMDPQGKIVHTNAVHMMCVFGSAAYPFTSNRERLLWEEETWRIELLADAIDQTLLNWISERKYICLYGGEDINWIRSFTRSAKEVALEAGIELELLYLGKSKQKERMARDIIRVIKEERLSHTIDWNLIWFFWVRLESMWQSKGQLMSELSRANFRDDNIKNDIIMQGIVSLLSFGSSDRGWALIGLPSSDMSKGNGDHMLKSMNDFKIWKIRHTEMGFTPALNEYLLGVYKSAPHHCTSLILPATGIMPETVACAECGRLMERYAMFRCCTD</sequence>